<protein>
    <submittedName>
        <fullName evidence="1">Uncharacterized protein</fullName>
    </submittedName>
</protein>
<evidence type="ECO:0000313" key="1">
    <source>
        <dbReference type="EMBL" id="TID23420.1"/>
    </source>
</evidence>
<dbReference type="AlphaFoldDB" id="A0A4Z1PJ59"/>
<gene>
    <name evidence="1" type="ORF">E6O75_ATG03056</name>
</gene>
<organism evidence="1 2">
    <name type="scientific">Venturia nashicola</name>
    <dbReference type="NCBI Taxonomy" id="86259"/>
    <lineage>
        <taxon>Eukaryota</taxon>
        <taxon>Fungi</taxon>
        <taxon>Dikarya</taxon>
        <taxon>Ascomycota</taxon>
        <taxon>Pezizomycotina</taxon>
        <taxon>Dothideomycetes</taxon>
        <taxon>Pleosporomycetidae</taxon>
        <taxon>Venturiales</taxon>
        <taxon>Venturiaceae</taxon>
        <taxon>Venturia</taxon>
    </lineage>
</organism>
<dbReference type="Proteomes" id="UP000298493">
    <property type="component" value="Unassembled WGS sequence"/>
</dbReference>
<sequence length="200" mass="23106">MAPKSSTLHSMPTRGLLGFRRKGIRKASQNNYDSYPEGLGKEIIEFILNLSDTDHDRMQEHLENLTWVDLNSKPDEASVERYTQLGLSDEETLRYGPAEDWYMLLHRMQGGRCLPAILKGDLLHLIDDSAFLEDTMFCEWAYYIDFEEEELEVWTDAKMLCCFGFEELATINLGAAVKEKQEEEKRTIKRKIAEVDSGEE</sequence>
<accession>A0A4Z1PJ59</accession>
<reference evidence="1 2" key="1">
    <citation type="submission" date="2019-04" db="EMBL/GenBank/DDBJ databases">
        <title>High contiguity whole genome sequence and gene annotation resource for two Venturia nashicola isolates.</title>
        <authorList>
            <person name="Prokchorchik M."/>
            <person name="Won K."/>
            <person name="Lee Y."/>
            <person name="Choi E.D."/>
            <person name="Segonzac C."/>
            <person name="Sohn K.H."/>
        </authorList>
    </citation>
    <scope>NUCLEOTIDE SEQUENCE [LARGE SCALE GENOMIC DNA]</scope>
    <source>
        <strain evidence="1 2">PRI2</strain>
    </source>
</reference>
<comment type="caution">
    <text evidence="1">The sequence shown here is derived from an EMBL/GenBank/DDBJ whole genome shotgun (WGS) entry which is preliminary data.</text>
</comment>
<evidence type="ECO:0000313" key="2">
    <source>
        <dbReference type="Proteomes" id="UP000298493"/>
    </source>
</evidence>
<dbReference type="OrthoDB" id="3938867at2759"/>
<dbReference type="EMBL" id="SNSC02000006">
    <property type="protein sequence ID" value="TID23420.1"/>
    <property type="molecule type" value="Genomic_DNA"/>
</dbReference>
<keyword evidence="2" id="KW-1185">Reference proteome</keyword>
<proteinExistence type="predicted"/>
<name>A0A4Z1PJ59_9PEZI</name>